<dbReference type="EMBL" id="JAEUBD010001504">
    <property type="protein sequence ID" value="KAH3659479.1"/>
    <property type="molecule type" value="Genomic_DNA"/>
</dbReference>
<dbReference type="AlphaFoldDB" id="A0A9P8SYW8"/>
<feature type="region of interest" description="Disordered" evidence="1">
    <location>
        <begin position="1"/>
        <end position="48"/>
    </location>
</feature>
<accession>A0A9P8SYW8</accession>
<reference evidence="2" key="1">
    <citation type="journal article" date="2021" name="Open Biol.">
        <title>Shared evolutionary footprints suggest mitochondrial oxidative damage underlies multiple complex I losses in fungi.</title>
        <authorList>
            <person name="Schikora-Tamarit M.A."/>
            <person name="Marcet-Houben M."/>
            <person name="Nosek J."/>
            <person name="Gabaldon T."/>
        </authorList>
    </citation>
    <scope>NUCLEOTIDE SEQUENCE</scope>
    <source>
        <strain evidence="2">NCAIM Y.01608</strain>
    </source>
</reference>
<name>A0A9P8SYW8_9ASCO</name>
<evidence type="ECO:0000256" key="1">
    <source>
        <dbReference type="SAM" id="MobiDB-lite"/>
    </source>
</evidence>
<protein>
    <submittedName>
        <fullName evidence="2">Uncharacterized protein</fullName>
    </submittedName>
</protein>
<proteinExistence type="predicted"/>
<reference evidence="2" key="2">
    <citation type="submission" date="2021-01" db="EMBL/GenBank/DDBJ databases">
        <authorList>
            <person name="Schikora-Tamarit M.A."/>
        </authorList>
    </citation>
    <scope>NUCLEOTIDE SEQUENCE</scope>
    <source>
        <strain evidence="2">NCAIM Y.01608</strain>
    </source>
</reference>
<comment type="caution">
    <text evidence="2">The sequence shown here is derived from an EMBL/GenBank/DDBJ whole genome shotgun (WGS) entry which is preliminary data.</text>
</comment>
<evidence type="ECO:0000313" key="2">
    <source>
        <dbReference type="EMBL" id="KAH3659479.1"/>
    </source>
</evidence>
<organism evidence="2 3">
    <name type="scientific">Ogataea polymorpha</name>
    <dbReference type="NCBI Taxonomy" id="460523"/>
    <lineage>
        <taxon>Eukaryota</taxon>
        <taxon>Fungi</taxon>
        <taxon>Dikarya</taxon>
        <taxon>Ascomycota</taxon>
        <taxon>Saccharomycotina</taxon>
        <taxon>Pichiomycetes</taxon>
        <taxon>Pichiales</taxon>
        <taxon>Pichiaceae</taxon>
        <taxon>Ogataea</taxon>
    </lineage>
</organism>
<dbReference type="Proteomes" id="UP000788993">
    <property type="component" value="Unassembled WGS sequence"/>
</dbReference>
<evidence type="ECO:0000313" key="3">
    <source>
        <dbReference type="Proteomes" id="UP000788993"/>
    </source>
</evidence>
<gene>
    <name evidence="2" type="ORF">OGATHE_005524</name>
</gene>
<keyword evidence="3" id="KW-1185">Reference proteome</keyword>
<sequence length="93" mass="9816">MKTKSVTSAPTCPPTPAPAVTIAEGADHEPSGNLATTTPEPALPEKRNPAFRIVITANPLALRRTSRGMTSSAPNNWFGLMKEARILAAFLSC</sequence>